<evidence type="ECO:0000313" key="3">
    <source>
        <dbReference type="EMBL" id="CAK9149179.1"/>
    </source>
</evidence>
<keyword evidence="1" id="KW-0812">Transmembrane</keyword>
<feature type="transmembrane region" description="Helical" evidence="1">
    <location>
        <begin position="76"/>
        <end position="103"/>
    </location>
</feature>
<keyword evidence="1" id="KW-0472">Membrane</keyword>
<sequence length="134" mass="14955">MEFVLIVGCCAWLLAADRLFSRYGYVTPDDVPELLDHWIFSWPHVGFLFTVHETVHVNSLVATSANVGGFFSDVGFLRFCSTGFVCSIVAQLFFFSALSWTFICFSLCLAAGHPAVFWFALMVASLVLLNWIPS</sequence>
<evidence type="ECO:0000256" key="2">
    <source>
        <dbReference type="SAM" id="SignalP"/>
    </source>
</evidence>
<dbReference type="AlphaFoldDB" id="A0ABC8RW97"/>
<accession>A0ABC8RW97</accession>
<reference evidence="3 4" key="1">
    <citation type="submission" date="2024-02" db="EMBL/GenBank/DDBJ databases">
        <authorList>
            <person name="Vignale AGUSTIN F."/>
            <person name="Sosa J E."/>
            <person name="Modenutti C."/>
        </authorList>
    </citation>
    <scope>NUCLEOTIDE SEQUENCE [LARGE SCALE GENOMIC DNA]</scope>
</reference>
<feature type="signal peptide" evidence="2">
    <location>
        <begin position="1"/>
        <end position="16"/>
    </location>
</feature>
<dbReference type="EMBL" id="CAUOFW020001845">
    <property type="protein sequence ID" value="CAK9149179.1"/>
    <property type="molecule type" value="Genomic_DNA"/>
</dbReference>
<keyword evidence="2" id="KW-0732">Signal</keyword>
<name>A0ABC8RW97_9AQUA</name>
<protein>
    <submittedName>
        <fullName evidence="3">Uncharacterized protein</fullName>
    </submittedName>
</protein>
<organism evidence="3 4">
    <name type="scientific">Ilex paraguariensis</name>
    <name type="common">yerba mate</name>
    <dbReference type="NCBI Taxonomy" id="185542"/>
    <lineage>
        <taxon>Eukaryota</taxon>
        <taxon>Viridiplantae</taxon>
        <taxon>Streptophyta</taxon>
        <taxon>Embryophyta</taxon>
        <taxon>Tracheophyta</taxon>
        <taxon>Spermatophyta</taxon>
        <taxon>Magnoliopsida</taxon>
        <taxon>eudicotyledons</taxon>
        <taxon>Gunneridae</taxon>
        <taxon>Pentapetalae</taxon>
        <taxon>asterids</taxon>
        <taxon>campanulids</taxon>
        <taxon>Aquifoliales</taxon>
        <taxon>Aquifoliaceae</taxon>
        <taxon>Ilex</taxon>
    </lineage>
</organism>
<dbReference type="Proteomes" id="UP001642360">
    <property type="component" value="Unassembled WGS sequence"/>
</dbReference>
<evidence type="ECO:0000256" key="1">
    <source>
        <dbReference type="SAM" id="Phobius"/>
    </source>
</evidence>
<evidence type="ECO:0000313" key="4">
    <source>
        <dbReference type="Proteomes" id="UP001642360"/>
    </source>
</evidence>
<keyword evidence="1" id="KW-1133">Transmembrane helix</keyword>
<feature type="chain" id="PRO_5044795370" evidence="2">
    <location>
        <begin position="17"/>
        <end position="134"/>
    </location>
</feature>
<proteinExistence type="predicted"/>
<keyword evidence="4" id="KW-1185">Reference proteome</keyword>
<feature type="transmembrane region" description="Helical" evidence="1">
    <location>
        <begin position="115"/>
        <end position="132"/>
    </location>
</feature>
<comment type="caution">
    <text evidence="3">The sequence shown here is derived from an EMBL/GenBank/DDBJ whole genome shotgun (WGS) entry which is preliminary data.</text>
</comment>
<gene>
    <name evidence="3" type="ORF">ILEXP_LOCUS17212</name>
</gene>